<accession>A0AAE1APR4</accession>
<protein>
    <submittedName>
        <fullName evidence="1">Uncharacterized protein</fullName>
    </submittedName>
</protein>
<sequence>MVFNKSDLQQKSFVQAVLVEVFCIHPYEERKCTGEVQRFKGEFLPTQISTATNSYKEFFSPDKHSLGAVSSVTPNGEFCSTLNSHSHSSSLIRRPQLDMVCAYLSSTRVCTPFPSVRRRSVNQFLGHQLCTHQGITEITV</sequence>
<dbReference type="Proteomes" id="UP001283361">
    <property type="component" value="Unassembled WGS sequence"/>
</dbReference>
<keyword evidence="2" id="KW-1185">Reference proteome</keyword>
<comment type="caution">
    <text evidence="1">The sequence shown here is derived from an EMBL/GenBank/DDBJ whole genome shotgun (WGS) entry which is preliminary data.</text>
</comment>
<dbReference type="EMBL" id="JAWDGP010001472">
    <property type="protein sequence ID" value="KAK3791470.1"/>
    <property type="molecule type" value="Genomic_DNA"/>
</dbReference>
<dbReference type="AlphaFoldDB" id="A0AAE1APR4"/>
<name>A0AAE1APR4_9GAST</name>
<proteinExistence type="predicted"/>
<reference evidence="1" key="1">
    <citation type="journal article" date="2023" name="G3 (Bethesda)">
        <title>A reference genome for the long-term kleptoplast-retaining sea slug Elysia crispata morphotype clarki.</title>
        <authorList>
            <person name="Eastman K.E."/>
            <person name="Pendleton A.L."/>
            <person name="Shaikh M.A."/>
            <person name="Suttiyut T."/>
            <person name="Ogas R."/>
            <person name="Tomko P."/>
            <person name="Gavelis G."/>
            <person name="Widhalm J.R."/>
            <person name="Wisecaver J.H."/>
        </authorList>
    </citation>
    <scope>NUCLEOTIDE SEQUENCE</scope>
    <source>
        <strain evidence="1">ECLA1</strain>
    </source>
</reference>
<evidence type="ECO:0000313" key="1">
    <source>
        <dbReference type="EMBL" id="KAK3791470.1"/>
    </source>
</evidence>
<organism evidence="1 2">
    <name type="scientific">Elysia crispata</name>
    <name type="common">lettuce slug</name>
    <dbReference type="NCBI Taxonomy" id="231223"/>
    <lineage>
        <taxon>Eukaryota</taxon>
        <taxon>Metazoa</taxon>
        <taxon>Spiralia</taxon>
        <taxon>Lophotrochozoa</taxon>
        <taxon>Mollusca</taxon>
        <taxon>Gastropoda</taxon>
        <taxon>Heterobranchia</taxon>
        <taxon>Euthyneura</taxon>
        <taxon>Panpulmonata</taxon>
        <taxon>Sacoglossa</taxon>
        <taxon>Placobranchoidea</taxon>
        <taxon>Plakobranchidae</taxon>
        <taxon>Elysia</taxon>
    </lineage>
</organism>
<evidence type="ECO:0000313" key="2">
    <source>
        <dbReference type="Proteomes" id="UP001283361"/>
    </source>
</evidence>
<gene>
    <name evidence="1" type="ORF">RRG08_046622</name>
</gene>